<comment type="similarity">
    <text evidence="2">Belongs to the TMEM86 family.</text>
</comment>
<dbReference type="Proteomes" id="UP001187531">
    <property type="component" value="Unassembled WGS sequence"/>
</dbReference>
<feature type="transmembrane region" description="Helical" evidence="9">
    <location>
        <begin position="197"/>
        <end position="219"/>
    </location>
</feature>
<dbReference type="EC" id="3.3.2.2" evidence="6"/>
<organism evidence="10 11">
    <name type="scientific">Artemia franciscana</name>
    <name type="common">Brine shrimp</name>
    <name type="synonym">Artemia sanfranciscana</name>
    <dbReference type="NCBI Taxonomy" id="6661"/>
    <lineage>
        <taxon>Eukaryota</taxon>
        <taxon>Metazoa</taxon>
        <taxon>Ecdysozoa</taxon>
        <taxon>Arthropoda</taxon>
        <taxon>Crustacea</taxon>
        <taxon>Branchiopoda</taxon>
        <taxon>Anostraca</taxon>
        <taxon>Artemiidae</taxon>
        <taxon>Artemia</taxon>
    </lineage>
</organism>
<protein>
    <recommendedName>
        <fullName evidence="6">lysoplasmalogenase</fullName>
        <ecNumber evidence="6">3.3.2.2</ecNumber>
    </recommendedName>
</protein>
<comment type="caution">
    <text evidence="10">The sequence shown here is derived from an EMBL/GenBank/DDBJ whole genome shotgun (WGS) entry which is preliminary data.</text>
</comment>
<name>A0AA88IXH6_ARTSF</name>
<keyword evidence="11" id="KW-1185">Reference proteome</keyword>
<feature type="transmembrane region" description="Helical" evidence="9">
    <location>
        <begin position="86"/>
        <end position="106"/>
    </location>
</feature>
<proteinExistence type="inferred from homology"/>
<dbReference type="PANTHER" id="PTHR31885">
    <property type="entry name" value="GH04784P"/>
    <property type="match status" value="1"/>
</dbReference>
<evidence type="ECO:0000256" key="4">
    <source>
        <dbReference type="ARBA" id="ARBA00022989"/>
    </source>
</evidence>
<feature type="transmembrane region" description="Helical" evidence="9">
    <location>
        <begin position="167"/>
        <end position="185"/>
    </location>
</feature>
<evidence type="ECO:0000256" key="3">
    <source>
        <dbReference type="ARBA" id="ARBA00022692"/>
    </source>
</evidence>
<dbReference type="GO" id="GO:0047408">
    <property type="term" value="F:alkenylglycerophosphocholine hydrolase activity"/>
    <property type="evidence" value="ECO:0007669"/>
    <property type="project" value="UniProtKB-EC"/>
</dbReference>
<evidence type="ECO:0000256" key="5">
    <source>
        <dbReference type="ARBA" id="ARBA00023136"/>
    </source>
</evidence>
<comment type="subcellular location">
    <subcellularLocation>
        <location evidence="1">Membrane</location>
        <topology evidence="1">Multi-pass membrane protein</topology>
    </subcellularLocation>
</comment>
<dbReference type="InterPro" id="IPR012506">
    <property type="entry name" value="TMEM86B-like"/>
</dbReference>
<comment type="catalytic activity">
    <reaction evidence="7">
        <text>a 1-O-(1Z-alkenyl)-sn-glycero-3-phosphoethanolamine + H2O = a 2,3-saturated aldehyde + sn-glycero-3-phosphoethanolamine</text>
        <dbReference type="Rhea" id="RHEA:16905"/>
        <dbReference type="ChEBI" id="CHEBI:15377"/>
        <dbReference type="ChEBI" id="CHEBI:73359"/>
        <dbReference type="ChEBI" id="CHEBI:77288"/>
        <dbReference type="ChEBI" id="CHEBI:143890"/>
        <dbReference type="EC" id="3.3.2.2"/>
    </reaction>
</comment>
<evidence type="ECO:0000256" key="2">
    <source>
        <dbReference type="ARBA" id="ARBA00007375"/>
    </source>
</evidence>
<sequence length="223" mass="24963">MERSFTLKLLPFFSSVVIYFKTHVFAASDPSYRKAILKCLPIYCLVYIAVSNRKMSSESKGFSKKIAIGLALSSVGDAFLVWPDLFLPGMLAFSLAHMVYISNFGWKPLFPKLGVILYFFVFIIISILVTGLDDIFIVAVPAYALLLTTMAWRATARYLTSPSRWRLISALGSVLFLLSDAVLGVNKFLTPIPYGEFIVMMTYYGAQLCISLGTFEVVLKKQK</sequence>
<gene>
    <name evidence="10" type="ORF">QYM36_008499</name>
</gene>
<dbReference type="PANTHER" id="PTHR31885:SF6">
    <property type="entry name" value="GH04784P"/>
    <property type="match status" value="1"/>
</dbReference>
<reference evidence="10" key="1">
    <citation type="submission" date="2023-07" db="EMBL/GenBank/DDBJ databases">
        <title>Chromosome-level genome assembly of Artemia franciscana.</title>
        <authorList>
            <person name="Jo E."/>
        </authorList>
    </citation>
    <scope>NUCLEOTIDE SEQUENCE</scope>
    <source>
        <tissue evidence="10">Whole body</tissue>
    </source>
</reference>
<evidence type="ECO:0000256" key="6">
    <source>
        <dbReference type="ARBA" id="ARBA00035673"/>
    </source>
</evidence>
<keyword evidence="3 9" id="KW-0812">Transmembrane</keyword>
<accession>A0AA88IXH6</accession>
<dbReference type="Pfam" id="PF07947">
    <property type="entry name" value="YhhN"/>
    <property type="match status" value="1"/>
</dbReference>
<keyword evidence="5 9" id="KW-0472">Membrane</keyword>
<dbReference type="EMBL" id="JAVRJZ010000001">
    <property type="protein sequence ID" value="KAK2728042.1"/>
    <property type="molecule type" value="Genomic_DNA"/>
</dbReference>
<feature type="transmembrane region" description="Helical" evidence="9">
    <location>
        <begin position="7"/>
        <end position="26"/>
    </location>
</feature>
<dbReference type="GO" id="GO:0016020">
    <property type="term" value="C:membrane"/>
    <property type="evidence" value="ECO:0007669"/>
    <property type="project" value="UniProtKB-SubCell"/>
</dbReference>
<feature type="transmembrane region" description="Helical" evidence="9">
    <location>
        <begin position="113"/>
        <end position="129"/>
    </location>
</feature>
<evidence type="ECO:0000313" key="10">
    <source>
        <dbReference type="EMBL" id="KAK2728042.1"/>
    </source>
</evidence>
<evidence type="ECO:0000256" key="9">
    <source>
        <dbReference type="SAM" id="Phobius"/>
    </source>
</evidence>
<comment type="catalytic activity">
    <reaction evidence="8">
        <text>a 1-O-(1Z-alkenyl)-sn-glycero-3-phosphocholine + H2O = a 2,3-saturated aldehyde + sn-glycerol 3-phosphocholine</text>
        <dbReference type="Rhea" id="RHEA:22544"/>
        <dbReference type="ChEBI" id="CHEBI:15377"/>
        <dbReference type="ChEBI" id="CHEBI:16870"/>
        <dbReference type="ChEBI" id="CHEBI:73359"/>
        <dbReference type="ChEBI" id="CHEBI:77287"/>
        <dbReference type="EC" id="3.3.2.2"/>
    </reaction>
</comment>
<evidence type="ECO:0000256" key="8">
    <source>
        <dbReference type="ARBA" id="ARBA00049560"/>
    </source>
</evidence>
<evidence type="ECO:0000256" key="7">
    <source>
        <dbReference type="ARBA" id="ARBA00049458"/>
    </source>
</evidence>
<feature type="transmembrane region" description="Helical" evidence="9">
    <location>
        <begin position="135"/>
        <end position="155"/>
    </location>
</feature>
<evidence type="ECO:0000313" key="11">
    <source>
        <dbReference type="Proteomes" id="UP001187531"/>
    </source>
</evidence>
<keyword evidence="4 9" id="KW-1133">Transmembrane helix</keyword>
<evidence type="ECO:0000256" key="1">
    <source>
        <dbReference type="ARBA" id="ARBA00004141"/>
    </source>
</evidence>
<dbReference type="AlphaFoldDB" id="A0AA88IXH6"/>